<dbReference type="Proteomes" id="UP000245839">
    <property type="component" value="Unassembled WGS sequence"/>
</dbReference>
<evidence type="ECO:0000313" key="4">
    <source>
        <dbReference type="EMBL" id="SSA46059.1"/>
    </source>
</evidence>
<dbReference type="PANTHER" id="PTHR46230">
    <property type="match status" value="1"/>
</dbReference>
<dbReference type="InterPro" id="IPR002634">
    <property type="entry name" value="BolA"/>
</dbReference>
<sequence length="85" mass="9208">MATMEETIRDRLQSAFAPDHLEVRNDSARHAGHAGDDGSGESHWHVAIRSAAFAGQSRVARHRAVHAALGDVMSRIHALSLDLSD</sequence>
<dbReference type="OrthoDB" id="9811118at2"/>
<dbReference type="InterPro" id="IPR036065">
    <property type="entry name" value="BolA-like_sf"/>
</dbReference>
<keyword evidence="5" id="KW-1185">Reference proteome</keyword>
<evidence type="ECO:0000256" key="2">
    <source>
        <dbReference type="SAM" id="MobiDB-lite"/>
    </source>
</evidence>
<protein>
    <submittedName>
        <fullName evidence="4">BolA protein</fullName>
    </submittedName>
</protein>
<dbReference type="EMBL" id="QGDJ01000004">
    <property type="protein sequence ID" value="PWJ19397.1"/>
    <property type="molecule type" value="Genomic_DNA"/>
</dbReference>
<dbReference type="GO" id="GO:0016226">
    <property type="term" value="P:iron-sulfur cluster assembly"/>
    <property type="evidence" value="ECO:0007669"/>
    <property type="project" value="TreeGrafter"/>
</dbReference>
<reference evidence="4 6" key="1">
    <citation type="submission" date="2016-10" db="EMBL/GenBank/DDBJ databases">
        <authorList>
            <person name="Cai Z."/>
        </authorList>
    </citation>
    <scope>NUCLEOTIDE SEQUENCE [LARGE SCALE GENOMIC DNA]</scope>
    <source>
        <strain evidence="4 6">DSM 25227</strain>
    </source>
</reference>
<dbReference type="PIRSF" id="PIRSF003113">
    <property type="entry name" value="BolA"/>
    <property type="match status" value="1"/>
</dbReference>
<dbReference type="Pfam" id="PF01722">
    <property type="entry name" value="BolA"/>
    <property type="match status" value="1"/>
</dbReference>
<evidence type="ECO:0000313" key="3">
    <source>
        <dbReference type="EMBL" id="PWJ19397.1"/>
    </source>
</evidence>
<reference evidence="3 5" key="2">
    <citation type="submission" date="2018-03" db="EMBL/GenBank/DDBJ databases">
        <title>Genomic Encyclopedia of Archaeal and Bacterial Type Strains, Phase II (KMG-II): from individual species to whole genera.</title>
        <authorList>
            <person name="Goeker M."/>
        </authorList>
    </citation>
    <scope>NUCLEOTIDE SEQUENCE [LARGE SCALE GENOMIC DNA]</scope>
    <source>
        <strain evidence="3 5">DSM 25227</strain>
    </source>
</reference>
<dbReference type="EMBL" id="UETC01000004">
    <property type="protein sequence ID" value="SSA46059.1"/>
    <property type="molecule type" value="Genomic_DNA"/>
</dbReference>
<name>A0A2Y9AV15_9RHOB</name>
<dbReference type="Gene3D" id="3.30.300.90">
    <property type="entry name" value="BolA-like"/>
    <property type="match status" value="1"/>
</dbReference>
<accession>A0A2Y9AV15</accession>
<dbReference type="PANTHER" id="PTHR46230:SF7">
    <property type="entry name" value="BOLA-LIKE PROTEIN 1"/>
    <property type="match status" value="1"/>
</dbReference>
<gene>
    <name evidence="3" type="ORF">BCF38_104334</name>
    <name evidence="4" type="ORF">SAMN05421539_104334</name>
</gene>
<comment type="similarity">
    <text evidence="1">Belongs to the BolA/IbaG family.</text>
</comment>
<proteinExistence type="inferred from homology"/>
<dbReference type="SUPFAM" id="SSF82657">
    <property type="entry name" value="BolA-like"/>
    <property type="match status" value="1"/>
</dbReference>
<dbReference type="Proteomes" id="UP000251571">
    <property type="component" value="Unassembled WGS sequence"/>
</dbReference>
<evidence type="ECO:0000313" key="5">
    <source>
        <dbReference type="Proteomes" id="UP000245839"/>
    </source>
</evidence>
<organism evidence="4 6">
    <name type="scientific">Jannaschia seohaensis</name>
    <dbReference type="NCBI Taxonomy" id="475081"/>
    <lineage>
        <taxon>Bacteria</taxon>
        <taxon>Pseudomonadati</taxon>
        <taxon>Pseudomonadota</taxon>
        <taxon>Alphaproteobacteria</taxon>
        <taxon>Rhodobacterales</taxon>
        <taxon>Roseobacteraceae</taxon>
        <taxon>Jannaschia</taxon>
    </lineage>
</organism>
<feature type="region of interest" description="Disordered" evidence="2">
    <location>
        <begin position="23"/>
        <end position="42"/>
    </location>
</feature>
<dbReference type="RefSeq" id="WP_109564482.1">
    <property type="nucleotide sequence ID" value="NZ_QGDJ01000004.1"/>
</dbReference>
<dbReference type="AlphaFoldDB" id="A0A2Y9AV15"/>
<evidence type="ECO:0000256" key="1">
    <source>
        <dbReference type="RuleBase" id="RU003860"/>
    </source>
</evidence>
<evidence type="ECO:0000313" key="6">
    <source>
        <dbReference type="Proteomes" id="UP000251571"/>
    </source>
</evidence>